<feature type="coiled-coil region" evidence="1">
    <location>
        <begin position="231"/>
        <end position="290"/>
    </location>
</feature>
<feature type="coiled-coil region" evidence="1">
    <location>
        <begin position="351"/>
        <end position="497"/>
    </location>
</feature>
<accession>A0A7S1B5T5</accession>
<gene>
    <name evidence="3" type="ORF">CHYS00102_LOCUS2846</name>
</gene>
<keyword evidence="1" id="KW-0175">Coiled coil</keyword>
<feature type="coiled-coil region" evidence="1">
    <location>
        <begin position="53"/>
        <end position="90"/>
    </location>
</feature>
<name>A0A7S1B5T5_9STRA</name>
<dbReference type="EMBL" id="HBFR01004066">
    <property type="protein sequence ID" value="CAD8875670.1"/>
    <property type="molecule type" value="Transcribed_RNA"/>
</dbReference>
<feature type="region of interest" description="Disordered" evidence="2">
    <location>
        <begin position="1"/>
        <end position="21"/>
    </location>
</feature>
<sequence length="522" mass="60524">MPPLLDSTRACNAPSPSVSSYGRKNSCYDPFPLQRVDSLNHLRFHIESIKDVVKTTEHLVVASRARIDELEDQKNEAEKEQERLKNKLAEPSTWSVSVVDMITFYKDKLKIPDESSQETIKKVQDLDLFIETVDEEIIKANRGDVILRRGLTQLKNDINSLEKSLENEKTQKGGIIAKYEQERKAILRRQEEEARESSRKVTDLCKQLAETLEKSQNFQLEHRDAVYEEKIVDLQTKLDSMKKSLSETQEELDQEIKKSEEKCATVEDKIATYERQLLALIRDIEQKEKSSIKKREVDERTLSVKDTEIEAIKVKIAEKSKELQKHIIVKNDCDDKTKELKKEILVKANVIEDQDKSISILEKEVGQLQDDISNKAKVAEEKLEELRSEMTRKLTLVLDKSANQLKESEEKVKAMRESSEASLAKKDQDIVRLRQERELLETRHEKEEHEAAIQLKKLENHMASKLRDAESFARAELKMAEDQLENLRRTKEGEVEKRDILITYLKSQKMKKRGNPILSLFS</sequence>
<evidence type="ECO:0000256" key="1">
    <source>
        <dbReference type="SAM" id="Coils"/>
    </source>
</evidence>
<dbReference type="AlphaFoldDB" id="A0A7S1B5T5"/>
<organism evidence="3">
    <name type="scientific">Corethron hystrix</name>
    <dbReference type="NCBI Taxonomy" id="216773"/>
    <lineage>
        <taxon>Eukaryota</taxon>
        <taxon>Sar</taxon>
        <taxon>Stramenopiles</taxon>
        <taxon>Ochrophyta</taxon>
        <taxon>Bacillariophyta</taxon>
        <taxon>Coscinodiscophyceae</taxon>
        <taxon>Corethrophycidae</taxon>
        <taxon>Corethrales</taxon>
        <taxon>Corethraceae</taxon>
        <taxon>Corethron</taxon>
    </lineage>
</organism>
<reference evidence="3" key="1">
    <citation type="submission" date="2021-01" db="EMBL/GenBank/DDBJ databases">
        <authorList>
            <person name="Corre E."/>
            <person name="Pelletier E."/>
            <person name="Niang G."/>
            <person name="Scheremetjew M."/>
            <person name="Finn R."/>
            <person name="Kale V."/>
            <person name="Holt S."/>
            <person name="Cochrane G."/>
            <person name="Meng A."/>
            <person name="Brown T."/>
            <person name="Cohen L."/>
        </authorList>
    </citation>
    <scope>NUCLEOTIDE SEQUENCE</scope>
    <source>
        <strain evidence="3">308</strain>
    </source>
</reference>
<feature type="coiled-coil region" evidence="1">
    <location>
        <begin position="151"/>
        <end position="207"/>
    </location>
</feature>
<proteinExistence type="predicted"/>
<evidence type="ECO:0000256" key="2">
    <source>
        <dbReference type="SAM" id="MobiDB-lite"/>
    </source>
</evidence>
<evidence type="ECO:0000313" key="3">
    <source>
        <dbReference type="EMBL" id="CAD8875670.1"/>
    </source>
</evidence>
<protein>
    <submittedName>
        <fullName evidence="3">Uncharacterized protein</fullName>
    </submittedName>
</protein>